<reference evidence="9 10" key="1">
    <citation type="submission" date="2020-05" db="EMBL/GenBank/DDBJ databases">
        <authorList>
            <person name="Niu N."/>
        </authorList>
    </citation>
    <scope>NUCLEOTIDE SEQUENCE [LARGE SCALE GENOMIC DNA]</scope>
    <source>
        <strain evidence="9 10">3340-03</strain>
    </source>
</reference>
<dbReference type="PANTHER" id="PTHR12213:SF0">
    <property type="entry name" value="CORRINOID ADENOSYLTRANSFERASE MMAB"/>
    <property type="match status" value="1"/>
</dbReference>
<dbReference type="EC" id="2.5.1.-" evidence="6"/>
<dbReference type="SUPFAM" id="SSF89028">
    <property type="entry name" value="Cobalamin adenosyltransferase-like"/>
    <property type="match status" value="1"/>
</dbReference>
<evidence type="ECO:0000256" key="4">
    <source>
        <dbReference type="ARBA" id="ARBA00022741"/>
    </source>
</evidence>
<dbReference type="Proteomes" id="UP000537862">
    <property type="component" value="Unassembled WGS sequence"/>
</dbReference>
<protein>
    <recommendedName>
        <fullName evidence="6">Cobalamin adenosyltransferase</fullName>
        <ecNumber evidence="6">2.5.1.-</ecNumber>
    </recommendedName>
</protein>
<sequence length="186" mass="20547">MNTNRLDQIVTKSGDKGTTSLGDGQRISKSHLRIQALGSTDELNAAIGLLISAFLPTTLNVKFKQELQTIQHTLFDAGAEICIPGYTTLTEAHIQRIESYISAYLEHLPALKEFILPGGTAAAAQAHVCRTIARRAERDLVALNEAEPMNDICLQLLNRLSDYFFVLSRALNQAEGQSDIFWQKGY</sequence>
<evidence type="ECO:0000313" key="9">
    <source>
        <dbReference type="EMBL" id="NOL50697.1"/>
    </source>
</evidence>
<dbReference type="Gene3D" id="1.20.1200.10">
    <property type="entry name" value="Cobalamin adenosyltransferase-like"/>
    <property type="match status" value="1"/>
</dbReference>
<keyword evidence="5 6" id="KW-0067">ATP-binding</keyword>
<dbReference type="Pfam" id="PF01923">
    <property type="entry name" value="Cob_adeno_trans"/>
    <property type="match status" value="1"/>
</dbReference>
<evidence type="ECO:0000313" key="10">
    <source>
        <dbReference type="Proteomes" id="UP000537862"/>
    </source>
</evidence>
<evidence type="ECO:0000256" key="2">
    <source>
        <dbReference type="ARBA" id="ARBA00011233"/>
    </source>
</evidence>
<name>A0A849P6T7_9BURK</name>
<evidence type="ECO:0000256" key="5">
    <source>
        <dbReference type="ARBA" id="ARBA00022840"/>
    </source>
</evidence>
<dbReference type="NCBIfam" id="TIGR00636">
    <property type="entry name" value="PduO_Nterm"/>
    <property type="match status" value="1"/>
</dbReference>
<comment type="similarity">
    <text evidence="1 6">Belongs to the Cob(I)alamin adenosyltransferase family.</text>
</comment>
<gene>
    <name evidence="9" type="ORF">HKX39_00705</name>
</gene>
<dbReference type="PANTHER" id="PTHR12213">
    <property type="entry name" value="CORRINOID ADENOSYLTRANSFERASE"/>
    <property type="match status" value="1"/>
</dbReference>
<evidence type="ECO:0000256" key="7">
    <source>
        <dbReference type="SAM" id="MobiDB-lite"/>
    </source>
</evidence>
<dbReference type="FunFam" id="1.20.1200.10:FF:000001">
    <property type="entry name" value="Cob(I)yrinic acid a,c-diamide adenosyltransferase"/>
    <property type="match status" value="1"/>
</dbReference>
<dbReference type="GO" id="GO:0008817">
    <property type="term" value="F:corrinoid adenosyltransferase activity"/>
    <property type="evidence" value="ECO:0007669"/>
    <property type="project" value="TreeGrafter"/>
</dbReference>
<comment type="catalytic activity">
    <reaction evidence="6">
        <text>2 cob(II)alamin + AH2 + 2 ATP = 2 adenosylcob(III)alamin + 2 triphosphate + A + 2 H(+)</text>
        <dbReference type="Rhea" id="RHEA:53304"/>
        <dbReference type="ChEBI" id="CHEBI:13193"/>
        <dbReference type="ChEBI" id="CHEBI:15378"/>
        <dbReference type="ChEBI" id="CHEBI:16304"/>
        <dbReference type="ChEBI" id="CHEBI:17499"/>
        <dbReference type="ChEBI" id="CHEBI:18036"/>
        <dbReference type="ChEBI" id="CHEBI:18408"/>
        <dbReference type="ChEBI" id="CHEBI:30616"/>
    </reaction>
</comment>
<keyword evidence="10" id="KW-1185">Reference proteome</keyword>
<feature type="domain" description="Cobalamin adenosyltransferase-like" evidence="8">
    <location>
        <begin position="9"/>
        <end position="170"/>
    </location>
</feature>
<dbReference type="AlphaFoldDB" id="A0A849P6T7"/>
<dbReference type="InterPro" id="IPR029499">
    <property type="entry name" value="PduO-typ"/>
</dbReference>
<accession>A0A849P6T7</accession>
<evidence type="ECO:0000256" key="3">
    <source>
        <dbReference type="ARBA" id="ARBA00022679"/>
    </source>
</evidence>
<keyword evidence="6" id="KW-0169">Cobalamin biosynthesis</keyword>
<feature type="region of interest" description="Disordered" evidence="7">
    <location>
        <begin position="1"/>
        <end position="22"/>
    </location>
</feature>
<comment type="caution">
    <text evidence="9">The sequence shown here is derived from an EMBL/GenBank/DDBJ whole genome shotgun (WGS) entry which is preliminary data.</text>
</comment>
<dbReference type="InterPro" id="IPR036451">
    <property type="entry name" value="CblAdoTrfase-like_sf"/>
</dbReference>
<evidence type="ECO:0000256" key="1">
    <source>
        <dbReference type="ARBA" id="ARBA00007487"/>
    </source>
</evidence>
<dbReference type="EMBL" id="JABGBN010000001">
    <property type="protein sequence ID" value="NOL50697.1"/>
    <property type="molecule type" value="Genomic_DNA"/>
</dbReference>
<proteinExistence type="inferred from homology"/>
<dbReference type="RefSeq" id="WP_171679397.1">
    <property type="nucleotide sequence ID" value="NZ_JABGBN010000001.1"/>
</dbReference>
<keyword evidence="4 6" id="KW-0547">Nucleotide-binding</keyword>
<dbReference type="GO" id="GO:0005524">
    <property type="term" value="F:ATP binding"/>
    <property type="evidence" value="ECO:0007669"/>
    <property type="project" value="UniProtKB-UniRule"/>
</dbReference>
<evidence type="ECO:0000259" key="8">
    <source>
        <dbReference type="Pfam" id="PF01923"/>
    </source>
</evidence>
<dbReference type="InterPro" id="IPR016030">
    <property type="entry name" value="CblAdoTrfase-like"/>
</dbReference>
<evidence type="ECO:0000256" key="6">
    <source>
        <dbReference type="RuleBase" id="RU366026"/>
    </source>
</evidence>
<dbReference type="GO" id="GO:0009236">
    <property type="term" value="P:cobalamin biosynthetic process"/>
    <property type="evidence" value="ECO:0007669"/>
    <property type="project" value="UniProtKB-UniRule"/>
</dbReference>
<organism evidence="9 10">
    <name type="scientific">Pelistega suis</name>
    <dbReference type="NCBI Taxonomy" id="1631957"/>
    <lineage>
        <taxon>Bacteria</taxon>
        <taxon>Pseudomonadati</taxon>
        <taxon>Pseudomonadota</taxon>
        <taxon>Betaproteobacteria</taxon>
        <taxon>Burkholderiales</taxon>
        <taxon>Alcaligenaceae</taxon>
        <taxon>Pelistega</taxon>
    </lineage>
</organism>
<keyword evidence="3 6" id="KW-0808">Transferase</keyword>
<comment type="subunit">
    <text evidence="2">Homotrimer.</text>
</comment>